<proteinExistence type="predicted"/>
<reference evidence="4" key="1">
    <citation type="journal article" date="2021" name="PeerJ">
        <title>Extensive microbial diversity within the chicken gut microbiome revealed by metagenomics and culture.</title>
        <authorList>
            <person name="Gilroy R."/>
            <person name="Ravi A."/>
            <person name="Getino M."/>
            <person name="Pursley I."/>
            <person name="Horton D.L."/>
            <person name="Alikhan N.F."/>
            <person name="Baker D."/>
            <person name="Gharbi K."/>
            <person name="Hall N."/>
            <person name="Watson M."/>
            <person name="Adriaenssens E.M."/>
            <person name="Foster-Nyarko E."/>
            <person name="Jarju S."/>
            <person name="Secka A."/>
            <person name="Antonio M."/>
            <person name="Oren A."/>
            <person name="Chaudhuri R.R."/>
            <person name="La Ragione R."/>
            <person name="Hildebrand F."/>
            <person name="Pallen M.J."/>
        </authorList>
    </citation>
    <scope>NUCLEOTIDE SEQUENCE</scope>
    <source>
        <strain evidence="4">CHK124-7917</strain>
    </source>
</reference>
<dbReference type="GO" id="GO:0005524">
    <property type="term" value="F:ATP binding"/>
    <property type="evidence" value="ECO:0007669"/>
    <property type="project" value="UniProtKB-KW"/>
</dbReference>
<gene>
    <name evidence="4" type="ORF">K8U72_04185</name>
</gene>
<dbReference type="Gene3D" id="3.40.50.300">
    <property type="entry name" value="P-loop containing nucleotide triphosphate hydrolases"/>
    <property type="match status" value="1"/>
</dbReference>
<dbReference type="AlphaFoldDB" id="A0A921KL20"/>
<evidence type="ECO:0000313" key="4">
    <source>
        <dbReference type="EMBL" id="HJF44965.1"/>
    </source>
</evidence>
<accession>A0A921KL20</accession>
<keyword evidence="2 4" id="KW-0067">ATP-binding</keyword>
<dbReference type="Pfam" id="PF00005">
    <property type="entry name" value="ABC_tran"/>
    <property type="match status" value="1"/>
</dbReference>
<dbReference type="GO" id="GO:0016887">
    <property type="term" value="F:ATP hydrolysis activity"/>
    <property type="evidence" value="ECO:0007669"/>
    <property type="project" value="InterPro"/>
</dbReference>
<comment type="caution">
    <text evidence="4">The sequence shown here is derived from an EMBL/GenBank/DDBJ whole genome shotgun (WGS) entry which is preliminary data.</text>
</comment>
<keyword evidence="1" id="KW-0547">Nucleotide-binding</keyword>
<dbReference type="CDD" id="cd03214">
    <property type="entry name" value="ABC_Iron-Siderophores_B12_Hemin"/>
    <property type="match status" value="1"/>
</dbReference>
<evidence type="ECO:0000256" key="2">
    <source>
        <dbReference type="ARBA" id="ARBA00022840"/>
    </source>
</evidence>
<dbReference type="InterPro" id="IPR027417">
    <property type="entry name" value="P-loop_NTPase"/>
</dbReference>
<organism evidence="4 5">
    <name type="scientific">Thermophilibacter provencensis</name>
    <dbReference type="NCBI Taxonomy" id="1852386"/>
    <lineage>
        <taxon>Bacteria</taxon>
        <taxon>Bacillati</taxon>
        <taxon>Actinomycetota</taxon>
        <taxon>Coriobacteriia</taxon>
        <taxon>Coriobacteriales</taxon>
        <taxon>Atopobiaceae</taxon>
        <taxon>Thermophilibacter</taxon>
    </lineage>
</organism>
<dbReference type="InterPro" id="IPR003593">
    <property type="entry name" value="AAA+_ATPase"/>
</dbReference>
<reference evidence="4" key="2">
    <citation type="submission" date="2021-09" db="EMBL/GenBank/DDBJ databases">
        <authorList>
            <person name="Gilroy R."/>
        </authorList>
    </citation>
    <scope>NUCLEOTIDE SEQUENCE</scope>
    <source>
        <strain evidence="4">CHK124-7917</strain>
    </source>
</reference>
<protein>
    <submittedName>
        <fullName evidence="4">ABC transporter ATP-binding protein</fullName>
    </submittedName>
</protein>
<sequence length="374" mass="40213">MSHFLREKKPVPFSLELRGLEVGHGRRALVRDVCLAVRPGQVVALIGPNGSGKTTILRTVAGQLRRLGGVVELFGRPLDGVPAADRARSMSVMLTGRPRTELLTCRDVVEAGRYPFTGSLGVLGEGDREAVVSAMAATDVLGLAERDFAHVSDGQRQRVLLARALCQEPRVLLLDEPTSYLDVRSQLEVLQLLRREARGRGIAVVASLHEVDLAQKAADHVICVKGGRVAFQGTPDEVFTAERVAELYDLAPGAYDPTFGSVELARPEGEPEVFVIAGGGTGAACFRRLAREGTPFAAGVLHEHDVDGLLARSLAARAVFERDFEPVSKRAVSEAREVLLACREVICCVSEFGTMNARNAELLAAARKAGIPVR</sequence>
<dbReference type="PROSITE" id="PS50893">
    <property type="entry name" value="ABC_TRANSPORTER_2"/>
    <property type="match status" value="1"/>
</dbReference>
<dbReference type="SUPFAM" id="SSF52540">
    <property type="entry name" value="P-loop containing nucleoside triphosphate hydrolases"/>
    <property type="match status" value="1"/>
</dbReference>
<feature type="domain" description="ABC transporter" evidence="3">
    <location>
        <begin position="15"/>
        <end position="251"/>
    </location>
</feature>
<dbReference type="Proteomes" id="UP000697330">
    <property type="component" value="Unassembled WGS sequence"/>
</dbReference>
<dbReference type="SMART" id="SM00382">
    <property type="entry name" value="AAA"/>
    <property type="match status" value="1"/>
</dbReference>
<evidence type="ECO:0000313" key="5">
    <source>
        <dbReference type="Proteomes" id="UP000697330"/>
    </source>
</evidence>
<evidence type="ECO:0000256" key="1">
    <source>
        <dbReference type="ARBA" id="ARBA00022741"/>
    </source>
</evidence>
<dbReference type="PANTHER" id="PTHR42794">
    <property type="entry name" value="HEMIN IMPORT ATP-BINDING PROTEIN HMUV"/>
    <property type="match status" value="1"/>
</dbReference>
<dbReference type="PANTHER" id="PTHR42794:SF2">
    <property type="entry name" value="ABC TRANSPORTER ATP-BINDING PROTEIN"/>
    <property type="match status" value="1"/>
</dbReference>
<evidence type="ECO:0000259" key="3">
    <source>
        <dbReference type="PROSITE" id="PS50893"/>
    </source>
</evidence>
<dbReference type="EMBL" id="DYWQ01000064">
    <property type="protein sequence ID" value="HJF44965.1"/>
    <property type="molecule type" value="Genomic_DNA"/>
</dbReference>
<name>A0A921KL20_9ACTN</name>
<dbReference type="InterPro" id="IPR003439">
    <property type="entry name" value="ABC_transporter-like_ATP-bd"/>
</dbReference>